<dbReference type="Pfam" id="PF00561">
    <property type="entry name" value="Abhydrolase_1"/>
    <property type="match status" value="1"/>
</dbReference>
<organism evidence="2 3">
    <name type="scientific">Anaerobacillus alkalilacustris</name>
    <dbReference type="NCBI Taxonomy" id="393763"/>
    <lineage>
        <taxon>Bacteria</taxon>
        <taxon>Bacillati</taxon>
        <taxon>Bacillota</taxon>
        <taxon>Bacilli</taxon>
        <taxon>Bacillales</taxon>
        <taxon>Bacillaceae</taxon>
        <taxon>Anaerobacillus</taxon>
    </lineage>
</organism>
<comment type="caution">
    <text evidence="2">The sequence shown here is derived from an EMBL/GenBank/DDBJ whole genome shotgun (WGS) entry which is preliminary data.</text>
</comment>
<sequence>MEKHFVYIDGTKIYYEDSLHGKEVLVCLHGFISSSLCWYPIMKHMTKFFRVIAFDLPGFGQTISSHDFEYTLTNYGLLTIRFIEKLGLNKVHLVGHSLGGQIALQAAMKKPNLFHKLFLIGASAQRKRPSKIARLFCYIPFADEAAYRFYFQDRMVDIAISKVLAGGVGLEGERLQPYIDTCKKREVIKAVLKLGKEREDDMKESDLKTICHNTYLLWGREDQVVSLKEGEFLNRNLKNSTLAIIEHCGHLPMEEYPYTVLHHLYSFFIPNYLNQT</sequence>
<dbReference type="RefSeq" id="WP_071310096.1">
    <property type="nucleotide sequence ID" value="NZ_MLQR01000031.1"/>
</dbReference>
<evidence type="ECO:0000313" key="3">
    <source>
        <dbReference type="Proteomes" id="UP000179524"/>
    </source>
</evidence>
<dbReference type="EMBL" id="MLQR01000031">
    <property type="protein sequence ID" value="OIJ12417.1"/>
    <property type="molecule type" value="Genomic_DNA"/>
</dbReference>
<dbReference type="InterPro" id="IPR029058">
    <property type="entry name" value="AB_hydrolase_fold"/>
</dbReference>
<evidence type="ECO:0000259" key="1">
    <source>
        <dbReference type="Pfam" id="PF00561"/>
    </source>
</evidence>
<accession>A0A1S2LL55</accession>
<proteinExistence type="predicted"/>
<dbReference type="SUPFAM" id="SSF53474">
    <property type="entry name" value="alpha/beta-Hydrolases"/>
    <property type="match status" value="1"/>
</dbReference>
<dbReference type="Gene3D" id="3.40.50.1820">
    <property type="entry name" value="alpha/beta hydrolase"/>
    <property type="match status" value="1"/>
</dbReference>
<dbReference type="InterPro" id="IPR000073">
    <property type="entry name" value="AB_hydrolase_1"/>
</dbReference>
<name>A0A1S2LL55_9BACI</name>
<protein>
    <recommendedName>
        <fullName evidence="1">AB hydrolase-1 domain-containing protein</fullName>
    </recommendedName>
</protein>
<dbReference type="Proteomes" id="UP000179524">
    <property type="component" value="Unassembled WGS sequence"/>
</dbReference>
<feature type="domain" description="AB hydrolase-1" evidence="1">
    <location>
        <begin position="24"/>
        <end position="122"/>
    </location>
</feature>
<gene>
    <name evidence="2" type="ORF">BKP37_13330</name>
</gene>
<dbReference type="OrthoDB" id="252464at2"/>
<dbReference type="PANTHER" id="PTHR43689">
    <property type="entry name" value="HYDROLASE"/>
    <property type="match status" value="1"/>
</dbReference>
<dbReference type="PANTHER" id="PTHR43689:SF8">
    <property type="entry name" value="ALPHA_BETA-HYDROLASES SUPERFAMILY PROTEIN"/>
    <property type="match status" value="1"/>
</dbReference>
<keyword evidence="3" id="KW-1185">Reference proteome</keyword>
<evidence type="ECO:0000313" key="2">
    <source>
        <dbReference type="EMBL" id="OIJ12417.1"/>
    </source>
</evidence>
<dbReference type="AlphaFoldDB" id="A0A1S2LL55"/>
<dbReference type="PRINTS" id="PR00111">
    <property type="entry name" value="ABHYDROLASE"/>
</dbReference>
<reference evidence="2 3" key="1">
    <citation type="submission" date="2016-10" db="EMBL/GenBank/DDBJ databases">
        <title>Draft genome sequences of four alkaliphilic bacteria belonging to the Anaerobacillus genus.</title>
        <authorList>
            <person name="Bassil N.M."/>
            <person name="Lloyd J.R."/>
        </authorList>
    </citation>
    <scope>NUCLEOTIDE SEQUENCE [LARGE SCALE GENOMIC DNA]</scope>
    <source>
        <strain evidence="2 3">DSM 18345</strain>
    </source>
</reference>